<dbReference type="GO" id="GO:0004930">
    <property type="term" value="F:G protein-coupled receptor activity"/>
    <property type="evidence" value="ECO:0007669"/>
    <property type="project" value="InterPro"/>
</dbReference>
<keyword evidence="7" id="KW-0675">Receptor</keyword>
<feature type="compositionally biased region" description="Polar residues" evidence="9">
    <location>
        <begin position="358"/>
        <end position="374"/>
    </location>
</feature>
<evidence type="ECO:0000313" key="12">
    <source>
        <dbReference type="EMBL" id="RUS80043.1"/>
    </source>
</evidence>
<keyword evidence="6" id="KW-1015">Disulfide bond</keyword>
<comment type="caution">
    <text evidence="12">The sequence shown here is derived from an EMBL/GenBank/DDBJ whole genome shotgun (WGS) entry which is preliminary data.</text>
</comment>
<feature type="region of interest" description="Disordered" evidence="9">
    <location>
        <begin position="70"/>
        <end position="103"/>
    </location>
</feature>
<dbReference type="OrthoDB" id="425344at2759"/>
<dbReference type="STRING" id="188477.A0A433TEP9"/>
<keyword evidence="2 10" id="KW-0812">Transmembrane</keyword>
<keyword evidence="3" id="KW-0732">Signal</keyword>
<protein>
    <recommendedName>
        <fullName evidence="11">Receptor ligand binding region domain-containing protein</fullName>
    </recommendedName>
</protein>
<feature type="compositionally biased region" description="Polar residues" evidence="9">
    <location>
        <begin position="256"/>
        <end position="271"/>
    </location>
</feature>
<dbReference type="FunFam" id="3.40.50.2300:FF:000145">
    <property type="entry name" value="Glutamate receptor, metabotropic"/>
    <property type="match status" value="1"/>
</dbReference>
<evidence type="ECO:0000256" key="5">
    <source>
        <dbReference type="ARBA" id="ARBA00023136"/>
    </source>
</evidence>
<evidence type="ECO:0000256" key="4">
    <source>
        <dbReference type="ARBA" id="ARBA00022989"/>
    </source>
</evidence>
<keyword evidence="5 10" id="KW-0472">Membrane</keyword>
<dbReference type="PANTHER" id="PTHR24060">
    <property type="entry name" value="METABOTROPIC GLUTAMATE RECEPTOR"/>
    <property type="match status" value="1"/>
</dbReference>
<dbReference type="GO" id="GO:0007216">
    <property type="term" value="P:G protein-coupled glutamate receptor signaling pathway"/>
    <property type="evidence" value="ECO:0007669"/>
    <property type="project" value="UniProtKB-ARBA"/>
</dbReference>
<feature type="compositionally biased region" description="Basic and acidic residues" evidence="9">
    <location>
        <begin position="328"/>
        <end position="342"/>
    </location>
</feature>
<evidence type="ECO:0000256" key="1">
    <source>
        <dbReference type="ARBA" id="ARBA00004141"/>
    </source>
</evidence>
<evidence type="ECO:0000256" key="9">
    <source>
        <dbReference type="SAM" id="MobiDB-lite"/>
    </source>
</evidence>
<feature type="non-terminal residue" evidence="12">
    <location>
        <position position="751"/>
    </location>
</feature>
<dbReference type="PRINTS" id="PR00248">
    <property type="entry name" value="GPCRMGR"/>
</dbReference>
<dbReference type="Pfam" id="PF01094">
    <property type="entry name" value="ANF_receptor"/>
    <property type="match status" value="1"/>
</dbReference>
<dbReference type="InterPro" id="IPR001828">
    <property type="entry name" value="ANF_lig-bd_rcpt"/>
</dbReference>
<evidence type="ECO:0000256" key="7">
    <source>
        <dbReference type="ARBA" id="ARBA00023170"/>
    </source>
</evidence>
<evidence type="ECO:0000256" key="3">
    <source>
        <dbReference type="ARBA" id="ARBA00022729"/>
    </source>
</evidence>
<comment type="subcellular location">
    <subcellularLocation>
        <location evidence="1">Membrane</location>
        <topology evidence="1">Multi-pass membrane protein</topology>
    </subcellularLocation>
</comment>
<dbReference type="GO" id="GO:0016020">
    <property type="term" value="C:membrane"/>
    <property type="evidence" value="ECO:0007669"/>
    <property type="project" value="UniProtKB-SubCell"/>
</dbReference>
<accession>A0A433TEP9</accession>
<keyword evidence="8" id="KW-0325">Glycoprotein</keyword>
<dbReference type="AlphaFoldDB" id="A0A433TEP9"/>
<sequence length="751" mass="83470">MGHSFQYFLGYLYLHWIFFFIGFCACNSQQRTHAKSSASALLKDIDGSLTQDGAHLGKSVYAGARQEIDTAHSPITPSDMKGARDGQHRTHGQAHSENQVSPPLVTARLDTRSLLIGPEGPKPSLANRQWHPWDWLRPRSADRNFGREDAPTTRKPGSPLFTSAQTEKSAKIGGSNGIKMAGASSRHVPFFSEPRISGLNQYRRRKFHFRWDHSTKAPIFKMPKLSELHNRQPIQHELLNAEGIKGTRSIIYKSEVSNKTDPPNPVSSMSTMPPKAPPLHAMNFSASSKQTKESFVDIPNTGYKKESRKEKDATYTFSYKDQILKGDSEHHDISQSIHRDSSSQHLNGNRGLAKATPPAQQDSSGQNNEPSLNTKDNDGNHRTRRAATLYVDPRVSQSSRARKEGDAIIGALFPLHHQPSLKTAYSRQCSTIREQYGIQRVEVFLMTIERINRDPDLLPNITLGWDIRDTCWYSPIALENSIDFIKDAIASQQTYASAATTSPPNVASTASSSLTSSTSSASSLLSSSLSSSSVQNLLQIFNIPQIGYSATSYDLSDKSHYKYFLRVVPPDLYQAQALADIVSSFNWTYISLVHTDGNYGIRGMEAFKDRATEKGICFGAEDNIASSAEDKEFDTVVDKLLMTPNATVVVCFCEGLTVRKLMEATRRKNVEGAFLLIGSDGWGNRVDVVSGVESAIAGSISLMLYSPKISEFATHYSSLGPDGSPNNPWFKEFWQERFKCYLEEENKPYQT</sequence>
<proteinExistence type="predicted"/>
<keyword evidence="4 10" id="KW-1133">Transmembrane helix</keyword>
<reference evidence="12 13" key="1">
    <citation type="submission" date="2019-01" db="EMBL/GenBank/DDBJ databases">
        <title>A draft genome assembly of the solar-powered sea slug Elysia chlorotica.</title>
        <authorList>
            <person name="Cai H."/>
            <person name="Li Q."/>
            <person name="Fang X."/>
            <person name="Li J."/>
            <person name="Curtis N.E."/>
            <person name="Altenburger A."/>
            <person name="Shibata T."/>
            <person name="Feng M."/>
            <person name="Maeda T."/>
            <person name="Schwartz J.A."/>
            <person name="Shigenobu S."/>
            <person name="Lundholm N."/>
            <person name="Nishiyama T."/>
            <person name="Yang H."/>
            <person name="Hasebe M."/>
            <person name="Li S."/>
            <person name="Pierce S.K."/>
            <person name="Wang J."/>
        </authorList>
    </citation>
    <scope>NUCLEOTIDE SEQUENCE [LARGE SCALE GENOMIC DNA]</scope>
    <source>
        <strain evidence="12">EC2010</strain>
        <tissue evidence="12">Whole organism of an adult</tissue>
    </source>
</reference>
<dbReference type="Proteomes" id="UP000271974">
    <property type="component" value="Unassembled WGS sequence"/>
</dbReference>
<dbReference type="Gene3D" id="3.40.50.2300">
    <property type="match status" value="2"/>
</dbReference>
<evidence type="ECO:0000256" key="2">
    <source>
        <dbReference type="ARBA" id="ARBA00022692"/>
    </source>
</evidence>
<evidence type="ECO:0000256" key="8">
    <source>
        <dbReference type="ARBA" id="ARBA00023180"/>
    </source>
</evidence>
<dbReference type="SUPFAM" id="SSF53822">
    <property type="entry name" value="Periplasmic binding protein-like I"/>
    <property type="match status" value="1"/>
</dbReference>
<feature type="domain" description="Receptor ligand binding region" evidence="11">
    <location>
        <begin position="442"/>
        <end position="716"/>
    </location>
</feature>
<evidence type="ECO:0000256" key="6">
    <source>
        <dbReference type="ARBA" id="ARBA00023157"/>
    </source>
</evidence>
<name>A0A433TEP9_ELYCH</name>
<feature type="region of interest" description="Disordered" evidence="9">
    <location>
        <begin position="256"/>
        <end position="311"/>
    </location>
</feature>
<feature type="transmembrane region" description="Helical" evidence="10">
    <location>
        <begin position="6"/>
        <end position="26"/>
    </location>
</feature>
<dbReference type="InterPro" id="IPR000337">
    <property type="entry name" value="GPCR_3"/>
</dbReference>
<evidence type="ECO:0000259" key="11">
    <source>
        <dbReference type="Pfam" id="PF01094"/>
    </source>
</evidence>
<dbReference type="InterPro" id="IPR050726">
    <property type="entry name" value="mGluR"/>
</dbReference>
<feature type="compositionally biased region" description="Basic and acidic residues" evidence="9">
    <location>
        <begin position="142"/>
        <end position="152"/>
    </location>
</feature>
<gene>
    <name evidence="12" type="ORF">EGW08_012213</name>
</gene>
<organism evidence="12 13">
    <name type="scientific">Elysia chlorotica</name>
    <name type="common">Eastern emerald elysia</name>
    <name type="synonym">Sea slug</name>
    <dbReference type="NCBI Taxonomy" id="188477"/>
    <lineage>
        <taxon>Eukaryota</taxon>
        <taxon>Metazoa</taxon>
        <taxon>Spiralia</taxon>
        <taxon>Lophotrochozoa</taxon>
        <taxon>Mollusca</taxon>
        <taxon>Gastropoda</taxon>
        <taxon>Heterobranchia</taxon>
        <taxon>Euthyneura</taxon>
        <taxon>Panpulmonata</taxon>
        <taxon>Sacoglossa</taxon>
        <taxon>Placobranchoidea</taxon>
        <taxon>Plakobranchidae</taxon>
        <taxon>Elysia</taxon>
    </lineage>
</organism>
<dbReference type="EMBL" id="RQTK01000414">
    <property type="protein sequence ID" value="RUS80043.1"/>
    <property type="molecule type" value="Genomic_DNA"/>
</dbReference>
<dbReference type="InterPro" id="IPR028082">
    <property type="entry name" value="Peripla_BP_I"/>
</dbReference>
<keyword evidence="13" id="KW-1185">Reference proteome</keyword>
<evidence type="ECO:0000313" key="13">
    <source>
        <dbReference type="Proteomes" id="UP000271974"/>
    </source>
</evidence>
<feature type="region of interest" description="Disordered" evidence="9">
    <location>
        <begin position="328"/>
        <end position="389"/>
    </location>
</feature>
<evidence type="ECO:0000256" key="10">
    <source>
        <dbReference type="SAM" id="Phobius"/>
    </source>
</evidence>
<dbReference type="FunFam" id="3.40.50.2300:FF:000219">
    <property type="entry name" value="Glutamate metabotropic receptor 5"/>
    <property type="match status" value="1"/>
</dbReference>
<feature type="region of interest" description="Disordered" evidence="9">
    <location>
        <begin position="142"/>
        <end position="168"/>
    </location>
</feature>